<feature type="region of interest" description="Disordered" evidence="1">
    <location>
        <begin position="1443"/>
        <end position="1521"/>
    </location>
</feature>
<dbReference type="KEGG" id="bbes:BESB_007260"/>
<feature type="compositionally biased region" description="Gly residues" evidence="1">
    <location>
        <begin position="1407"/>
        <end position="1422"/>
    </location>
</feature>
<protein>
    <submittedName>
        <fullName evidence="2">AP2 domain transcription factor AP2XII-2</fullName>
    </submittedName>
</protein>
<feature type="compositionally biased region" description="Basic and acidic residues" evidence="1">
    <location>
        <begin position="1099"/>
        <end position="1109"/>
    </location>
</feature>
<organism evidence="2 3">
    <name type="scientific">Besnoitia besnoiti</name>
    <name type="common">Apicomplexan protozoan</name>
    <dbReference type="NCBI Taxonomy" id="94643"/>
    <lineage>
        <taxon>Eukaryota</taxon>
        <taxon>Sar</taxon>
        <taxon>Alveolata</taxon>
        <taxon>Apicomplexa</taxon>
        <taxon>Conoidasida</taxon>
        <taxon>Coccidia</taxon>
        <taxon>Eucoccidiorida</taxon>
        <taxon>Eimeriorina</taxon>
        <taxon>Sarcocystidae</taxon>
        <taxon>Besnoitia</taxon>
    </lineage>
</organism>
<feature type="compositionally biased region" description="Polar residues" evidence="1">
    <location>
        <begin position="844"/>
        <end position="856"/>
    </location>
</feature>
<evidence type="ECO:0000256" key="1">
    <source>
        <dbReference type="SAM" id="MobiDB-lite"/>
    </source>
</evidence>
<gene>
    <name evidence="2" type="ORF">BESB_007260</name>
</gene>
<feature type="region of interest" description="Disordered" evidence="1">
    <location>
        <begin position="1079"/>
        <end position="1131"/>
    </location>
</feature>
<feature type="region of interest" description="Disordered" evidence="1">
    <location>
        <begin position="1313"/>
        <end position="1352"/>
    </location>
</feature>
<feature type="compositionally biased region" description="Polar residues" evidence="1">
    <location>
        <begin position="815"/>
        <end position="829"/>
    </location>
</feature>
<dbReference type="EMBL" id="NWUJ01000001">
    <property type="protein sequence ID" value="PFH38384.1"/>
    <property type="molecule type" value="Genomic_DNA"/>
</dbReference>
<sequence>MAHSNIHMPSTCLPGDGRSAISSRCPPCFPKHSPVPDGLKQKLNFPGLLSQAAVGPSQTTAAFDVFASGELAAPGNGLPGVQPASPSRCTTTASVALLPAFPVNMPLTTCATAPGDALKTQAHLHSTVEDEAIPASIRREIPQIVVRRGDAPTDALMRIPANQSAESYFRASREYSDFAGASAVREAAMANFPRPHVTSVPAATNLALLTQQPDSAASCASPPLPGGPADAPTAPMGAEIRVGASTESLQQLLSKHPQQARLLAAVLQRDGQSGSAPGALSRHLWAVAAAAAVRASPGLVQQQLRLRSQLLTRMALERCAQGEAPRCASPASKETLPASRVGNEGSVRVGSAPQNSQALQKQKECLAQSEARLQRPEILAVLHNRSTATFRFVLRALAVLAECCPRWAATAPAPAAAPLKSAHRTGAQLVGGEVILDRAAVPGDSSTGRCGSQVFRGQGEAEASGAAPSSYRWHWLHVVSFADKPELLTVYSSILAPLVSFASCCLPQAYPADNAASLSARTKERQALCGSNSALVLLQVLRELDDLRSLHDPLFLSSGIYSLQLLGQQPLGAVPHLGVCGEGCRAAMSAEGVCGLGLLRQSPLFPSFLEAAKALLAWPAPAVAAAAASLPQSSLQINRERATVEHCDSASFVCRECRQRTAAAASQGSASSANDAEKVSLVAAARGLAECILKHVDLNALDGSELLALLRLSEHLKPSLEAAVEDRAPVAKANSLVALASREGEAAFAVANGVQSCSVSTKTAMESQQDDACEAFVSLNKRGGDADRTQSQTHDSPEGVRNGKGEAISHGNGDGSTQGSQESVSEWTVSSRRHSESSTGSGQTVGAISSTDTDSAAESCLHSQGVAGSESPHASVICGSSVQPQEQPPAHTLLCFSPLFSFKDNGAASSSDLASCSPFSTEKLVTRAAPQPLSAVEKLLAGPDSVVDLQEPLPDSPVSCSLSNLLCPGPGADDGSARASATAKERACAADGPEAAPVYEGLYPSSSFGYSFSRLSSQEPPDFAAAELGVASGFAPVPLEESALSGVWAVHESVGLRDLPVLSGGLAEGAGAQAAVGGVQAVGKTGSRRRSARRQGATRHSEKRPEKLARMPAAQGAARAHDAQSKKRDYGVASGGSCDEFLAATCGGAGVRGKRAKTQTPVAEVEQPTSQAWSDAPEASSSLPDLLSRGGSANLVSASPATQACQDEKASGRNAAGAAGARRPVGAGASRGPVASTSSSVRSAVKGIYFDSYKKLWRVQWNSSGSSGGGSGGAGRRVSRSFSCARLGFEAAKARAIAWMLSGGHVGDGALSPNGGARGGSPGSCAGAGGDGVSDATSDGGSGASQATPELLEREEKERLLFSDPRLFLERIEAFYIKNRLYGLQCSGNSASASSQAGAEDSSQGSGESGGTGHRRGNGGSGGLRIVSVLSLDDMLAILKGTKRGMGDDASEHAETEAETEEEGTRVGEESESLCDAGACETPPRHAPFPLGGGSQGNQTDSQPSRKKQKRGKAAPAAAGATRSLVASPVTSPFVPGLSEEMEKHLFRLLPSLAPATARIDAGLQACHPLDGDVERTLSNALAAAAVGLEAADSVASLGVIPEVNDAHMQVVPSLSG</sequence>
<name>A0A2A9MM61_BESBE</name>
<dbReference type="Gene3D" id="1.20.5.2050">
    <property type="match status" value="1"/>
</dbReference>
<dbReference type="OrthoDB" id="331663at2759"/>
<evidence type="ECO:0000313" key="3">
    <source>
        <dbReference type="Proteomes" id="UP000224006"/>
    </source>
</evidence>
<feature type="compositionally biased region" description="Polar residues" evidence="1">
    <location>
        <begin position="1167"/>
        <end position="1183"/>
    </location>
</feature>
<evidence type="ECO:0000313" key="2">
    <source>
        <dbReference type="EMBL" id="PFH38384.1"/>
    </source>
</evidence>
<feature type="compositionally biased region" description="Polar residues" evidence="1">
    <location>
        <begin position="1194"/>
        <end position="1205"/>
    </location>
</feature>
<feature type="compositionally biased region" description="Low complexity" evidence="1">
    <location>
        <begin position="1333"/>
        <end position="1347"/>
    </location>
</feature>
<feature type="region of interest" description="Disordered" evidence="1">
    <location>
        <begin position="1150"/>
        <end position="1237"/>
    </location>
</feature>
<comment type="caution">
    <text evidence="2">The sequence shown here is derived from an EMBL/GenBank/DDBJ whole genome shotgun (WGS) entry which is preliminary data.</text>
</comment>
<feature type="compositionally biased region" description="Basic and acidic residues" evidence="1">
    <location>
        <begin position="795"/>
        <end position="804"/>
    </location>
</feature>
<reference evidence="2 3" key="1">
    <citation type="submission" date="2017-09" db="EMBL/GenBank/DDBJ databases">
        <title>Genome sequencing of Besnoitia besnoiti strain Bb-Ger1.</title>
        <authorList>
            <person name="Schares G."/>
            <person name="Venepally P."/>
            <person name="Lorenzi H.A."/>
        </authorList>
    </citation>
    <scope>NUCLEOTIDE SEQUENCE [LARGE SCALE GENOMIC DNA]</scope>
    <source>
        <strain evidence="2 3">Bb-Ger1</strain>
    </source>
</reference>
<feature type="compositionally biased region" description="Gly residues" evidence="1">
    <location>
        <begin position="1316"/>
        <end position="1332"/>
    </location>
</feature>
<feature type="region of interest" description="Disordered" evidence="1">
    <location>
        <begin position="1389"/>
        <end position="1422"/>
    </location>
</feature>
<accession>A0A2A9MM61</accession>
<feature type="compositionally biased region" description="Basic and acidic residues" evidence="1">
    <location>
        <begin position="1445"/>
        <end position="1456"/>
    </location>
</feature>
<dbReference type="VEuPathDB" id="ToxoDB:BESB_007260"/>
<dbReference type="Proteomes" id="UP000224006">
    <property type="component" value="Chromosome I"/>
</dbReference>
<proteinExistence type="predicted"/>
<feature type="region of interest" description="Disordered" evidence="1">
    <location>
        <begin position="783"/>
        <end position="874"/>
    </location>
</feature>
<feature type="compositionally biased region" description="Basic and acidic residues" evidence="1">
    <location>
        <begin position="1119"/>
        <end position="1130"/>
    </location>
</feature>
<feature type="compositionally biased region" description="Low complexity" evidence="1">
    <location>
        <begin position="1212"/>
        <end position="1237"/>
    </location>
</feature>
<keyword evidence="3" id="KW-1185">Reference proteome</keyword>
<feature type="compositionally biased region" description="Basic residues" evidence="1">
    <location>
        <begin position="1086"/>
        <end position="1097"/>
    </location>
</feature>
<dbReference type="RefSeq" id="XP_029222393.1">
    <property type="nucleotide sequence ID" value="XM_029359480.1"/>
</dbReference>
<feature type="compositionally biased region" description="Low complexity" evidence="1">
    <location>
        <begin position="1389"/>
        <end position="1406"/>
    </location>
</feature>
<dbReference type="GeneID" id="40305788"/>
<feature type="region of interest" description="Disordered" evidence="1">
    <location>
        <begin position="327"/>
        <end position="354"/>
    </location>
</feature>